<dbReference type="Gene3D" id="1.20.1060.20">
    <property type="match status" value="1"/>
</dbReference>
<dbReference type="PaxDb" id="55529-EKX33404"/>
<feature type="compositionally biased region" description="Acidic residues" evidence="10">
    <location>
        <begin position="960"/>
        <end position="969"/>
    </location>
</feature>
<protein>
    <recommendedName>
        <fullName evidence="8">Structural maintenance of chromosomes protein</fullName>
    </recommendedName>
</protein>
<feature type="domain" description="Ig-like" evidence="11">
    <location>
        <begin position="572"/>
        <end position="662"/>
    </location>
</feature>
<feature type="region of interest" description="Disordered" evidence="10">
    <location>
        <begin position="930"/>
        <end position="978"/>
    </location>
</feature>
<dbReference type="InterPro" id="IPR003395">
    <property type="entry name" value="RecF/RecN/SMC_N"/>
</dbReference>
<dbReference type="PIRSF" id="PIRSF005719">
    <property type="entry name" value="SMC"/>
    <property type="match status" value="1"/>
</dbReference>
<dbReference type="STRING" id="905079.L1IBV8"/>
<dbReference type="AlphaFoldDB" id="L1IBV8"/>
<dbReference type="Gene3D" id="3.40.50.300">
    <property type="entry name" value="P-loop containing nucleotide triphosphate hydrolases"/>
    <property type="match status" value="2"/>
</dbReference>
<dbReference type="SUPFAM" id="SSF52540">
    <property type="entry name" value="P-loop containing nucleoside triphosphate hydrolases"/>
    <property type="match status" value="2"/>
</dbReference>
<keyword evidence="7" id="KW-0131">Cell cycle</keyword>
<dbReference type="InterPro" id="IPR027417">
    <property type="entry name" value="P-loop_NTPase"/>
</dbReference>
<evidence type="ECO:0000256" key="5">
    <source>
        <dbReference type="ARBA" id="ARBA00023054"/>
    </source>
</evidence>
<dbReference type="RefSeq" id="XP_005820384.1">
    <property type="nucleotide sequence ID" value="XM_005820327.1"/>
</dbReference>
<proteinExistence type="inferred from homology"/>
<dbReference type="Proteomes" id="UP000011087">
    <property type="component" value="Unassembled WGS sequence"/>
</dbReference>
<gene>
    <name evidence="12" type="primary">Smc1</name>
    <name evidence="12" type="ORF">GUITHDRAFT_147944</name>
</gene>
<dbReference type="GO" id="GO:0003677">
    <property type="term" value="F:DNA binding"/>
    <property type="evidence" value="ECO:0007669"/>
    <property type="project" value="TreeGrafter"/>
</dbReference>
<name>L1IBV8_GUITC</name>
<reference evidence="12 14" key="1">
    <citation type="journal article" date="2012" name="Nature">
        <title>Algal genomes reveal evolutionary mosaicism and the fate of nucleomorphs.</title>
        <authorList>
            <consortium name="DOE Joint Genome Institute"/>
            <person name="Curtis B.A."/>
            <person name="Tanifuji G."/>
            <person name="Burki F."/>
            <person name="Gruber A."/>
            <person name="Irimia M."/>
            <person name="Maruyama S."/>
            <person name="Arias M.C."/>
            <person name="Ball S.G."/>
            <person name="Gile G.H."/>
            <person name="Hirakawa Y."/>
            <person name="Hopkins J.F."/>
            <person name="Kuo A."/>
            <person name="Rensing S.A."/>
            <person name="Schmutz J."/>
            <person name="Symeonidi A."/>
            <person name="Elias M."/>
            <person name="Eveleigh R.J."/>
            <person name="Herman E.K."/>
            <person name="Klute M.J."/>
            <person name="Nakayama T."/>
            <person name="Obornik M."/>
            <person name="Reyes-Prieto A."/>
            <person name="Armbrust E.V."/>
            <person name="Aves S.J."/>
            <person name="Beiko R.G."/>
            <person name="Coutinho P."/>
            <person name="Dacks J.B."/>
            <person name="Durnford D.G."/>
            <person name="Fast N.M."/>
            <person name="Green B.R."/>
            <person name="Grisdale C.J."/>
            <person name="Hempel F."/>
            <person name="Henrissat B."/>
            <person name="Hoppner M.P."/>
            <person name="Ishida K."/>
            <person name="Kim E."/>
            <person name="Koreny L."/>
            <person name="Kroth P.G."/>
            <person name="Liu Y."/>
            <person name="Malik S.B."/>
            <person name="Maier U.G."/>
            <person name="McRose D."/>
            <person name="Mock T."/>
            <person name="Neilson J.A."/>
            <person name="Onodera N.T."/>
            <person name="Poole A.M."/>
            <person name="Pritham E.J."/>
            <person name="Richards T.A."/>
            <person name="Rocap G."/>
            <person name="Roy S.W."/>
            <person name="Sarai C."/>
            <person name="Schaack S."/>
            <person name="Shirato S."/>
            <person name="Slamovits C.H."/>
            <person name="Spencer D.F."/>
            <person name="Suzuki S."/>
            <person name="Worden A.Z."/>
            <person name="Zauner S."/>
            <person name="Barry K."/>
            <person name="Bell C."/>
            <person name="Bharti A.K."/>
            <person name="Crow J.A."/>
            <person name="Grimwood J."/>
            <person name="Kramer R."/>
            <person name="Lindquist E."/>
            <person name="Lucas S."/>
            <person name="Salamov A."/>
            <person name="McFadden G.I."/>
            <person name="Lane C.E."/>
            <person name="Keeling P.J."/>
            <person name="Gray M.W."/>
            <person name="Grigoriev I.V."/>
            <person name="Archibald J.M."/>
        </authorList>
    </citation>
    <scope>NUCLEOTIDE SEQUENCE</scope>
    <source>
        <strain evidence="12 14">CCMP2712</strain>
    </source>
</reference>
<feature type="coiled-coil region" evidence="9">
    <location>
        <begin position="681"/>
        <end position="708"/>
    </location>
</feature>
<keyword evidence="4" id="KW-0498">Mitosis</keyword>
<evidence type="ECO:0000256" key="7">
    <source>
        <dbReference type="ARBA" id="ARBA00023306"/>
    </source>
</evidence>
<organism evidence="12">
    <name type="scientific">Guillardia theta (strain CCMP2712)</name>
    <name type="common">Cryptophyte</name>
    <dbReference type="NCBI Taxonomy" id="905079"/>
    <lineage>
        <taxon>Eukaryota</taxon>
        <taxon>Cryptophyceae</taxon>
        <taxon>Pyrenomonadales</taxon>
        <taxon>Geminigeraceae</taxon>
        <taxon>Guillardia</taxon>
    </lineage>
</organism>
<dbReference type="GO" id="GO:0008278">
    <property type="term" value="C:cohesin complex"/>
    <property type="evidence" value="ECO:0007669"/>
    <property type="project" value="TreeGrafter"/>
</dbReference>
<dbReference type="PROSITE" id="PS50835">
    <property type="entry name" value="IG_LIKE"/>
    <property type="match status" value="1"/>
</dbReference>
<reference evidence="13" key="3">
    <citation type="submission" date="2016-03" db="UniProtKB">
        <authorList>
            <consortium name="EnsemblProtists"/>
        </authorList>
    </citation>
    <scope>IDENTIFICATION</scope>
</reference>
<dbReference type="eggNOG" id="KOG0018">
    <property type="taxonomic scope" value="Eukaryota"/>
</dbReference>
<dbReference type="InterPro" id="IPR024704">
    <property type="entry name" value="SMC"/>
</dbReference>
<dbReference type="HOGENOM" id="CLU_001042_0_1_1"/>
<dbReference type="OMA" id="KHMDFQR"/>
<dbReference type="SMART" id="SM00968">
    <property type="entry name" value="SMC_hinge"/>
    <property type="match status" value="1"/>
</dbReference>
<evidence type="ECO:0000313" key="13">
    <source>
        <dbReference type="EnsemblProtists" id="EKX33404"/>
    </source>
</evidence>
<keyword evidence="3" id="KW-0132">Cell division</keyword>
<dbReference type="EMBL" id="JH993143">
    <property type="protein sequence ID" value="EKX33404.1"/>
    <property type="molecule type" value="Genomic_DNA"/>
</dbReference>
<evidence type="ECO:0000256" key="6">
    <source>
        <dbReference type="ARBA" id="ARBA00023242"/>
    </source>
</evidence>
<dbReference type="Pfam" id="PF06470">
    <property type="entry name" value="SMC_hinge"/>
    <property type="match status" value="1"/>
</dbReference>
<dbReference type="GO" id="GO:0009507">
    <property type="term" value="C:chloroplast"/>
    <property type="evidence" value="ECO:0007669"/>
    <property type="project" value="UniProtKB-SubCell"/>
</dbReference>
<evidence type="ECO:0000313" key="12">
    <source>
        <dbReference type="EMBL" id="EKX33404.1"/>
    </source>
</evidence>
<dbReference type="GO" id="GO:0007062">
    <property type="term" value="P:sister chromatid cohesion"/>
    <property type="evidence" value="ECO:0007669"/>
    <property type="project" value="TreeGrafter"/>
</dbReference>
<feature type="coiled-coil region" evidence="9">
    <location>
        <begin position="470"/>
        <end position="497"/>
    </location>
</feature>
<dbReference type="InterPro" id="IPR007110">
    <property type="entry name" value="Ig-like_dom"/>
</dbReference>
<feature type="coiled-coil region" evidence="9">
    <location>
        <begin position="163"/>
        <end position="231"/>
    </location>
</feature>
<keyword evidence="5 9" id="KW-0175">Coiled coil</keyword>
<sequence>MPARDDDGRGCLYKLVVQNFKSYAGYLEIGPFKDFTCVIGPNGSGKSNLMDAISFVVGVTATTLRGSRIADFRSNLSTASASPTSVSLFYRGPEKGSGKFDEIQFTRTITSRDTSEYKIDNKKVDEKEYQRRLKSIGLLVKSRNFLVFQNEVEAVAQKTPKQLTELLERISGSEDLKQQYEELMEQKSAASQTAVAVYKRSLLVSNEKKQCKEQVKEANTYEKMLNDLNDLKTHHVLFDLYQIEKQIESHATEAETLGEKLEECSKNCKAVSNAADKKSKKKAEKQKEWSVIDKKVDDLEKKVKSIQRQDLLKLSTEISSRKADITKNSEEMKNSKEKLQEMTQKLKSEEKERDDLEAALKEIESKSKKRGIDLVGEQVSEYNQLKSKAFQMSHKAKTALERTERADQEAKRQLETLEVSMKRCQQRIDHLSSKIKDESAVNSKNLNKLQGLNEEKHKCSSELTDVTAKLKDEYARKKVLVNENRELQEKIREASFDHHQNQRDEQFKIRLEHLSSSFPGIRGRVMDLCKVRQRQHELAMAITMEGNMDAVVIDKEETARRCIEHLKEQKAPAMTFLPLDTLTAKPPDERLRMIQGAKLALDCIEYEKSVEKAMWYVTGNTVLVPTLQDAKNLAYQSQSVGSLRCKVVSHDGALISKSGTMTGGDNSHLQSKAQRWQANELDKLREKLEKCSREQESVSKTIEVLERAKFGLEKKLSENSAELTAAQRLKEIHDIDQKNLEKEVNIHKKQLETLAPNIQHMKREIDSQRKTLEEDRAALDKIHDMVYRDFCKKMGIKSIAEFEGGSLKEQREVQSRINDLTQQKAKVEGVIAKSKSNYSAYVKLLEDKKQETKKLEEEIASLKSKEESSKKKMKEAMDAKEEELRKQKAIKEEIDEIEKEYKEITKVLKKANEDREEISRQLEKAEAQMQRLRDKRNGVFEQCKMDEIEIPTRKKKDGSTDDDEEDNMDIEAGHSQTAKEIRQEVLQSRIDFSKLPREHKRDLGEKDQEKIRSDLEEKQKKINETLQTMNPNMKAHEQLKEIEERYEAVQQELSSAKQNSQDLTKQFEDVKQKRCELFNKCFDHVKGCIDEIYKELTCDPTKVEQSVGGSAYLTLNNQEEPYMDGIKYDTIPPGKRFMDMTHLSGGEKTVAALALLFAINSYCPAPFIVLDEVDAALDARNVAKVTRYIQSRRHEQQCVIISLKERFYEKADGLVGICRDITGGHSNVFTLDLSMYEDGIQ</sequence>
<dbReference type="Pfam" id="PF02463">
    <property type="entry name" value="SMC_N"/>
    <property type="match status" value="2"/>
</dbReference>
<evidence type="ECO:0000256" key="2">
    <source>
        <dbReference type="ARBA" id="ARBA00004229"/>
    </source>
</evidence>
<reference evidence="14" key="2">
    <citation type="submission" date="2012-11" db="EMBL/GenBank/DDBJ databases">
        <authorList>
            <person name="Kuo A."/>
            <person name="Curtis B.A."/>
            <person name="Tanifuji G."/>
            <person name="Burki F."/>
            <person name="Gruber A."/>
            <person name="Irimia M."/>
            <person name="Maruyama S."/>
            <person name="Arias M.C."/>
            <person name="Ball S.G."/>
            <person name="Gile G.H."/>
            <person name="Hirakawa Y."/>
            <person name="Hopkins J.F."/>
            <person name="Rensing S.A."/>
            <person name="Schmutz J."/>
            <person name="Symeonidi A."/>
            <person name="Elias M."/>
            <person name="Eveleigh R.J."/>
            <person name="Herman E.K."/>
            <person name="Klute M.J."/>
            <person name="Nakayama T."/>
            <person name="Obornik M."/>
            <person name="Reyes-Prieto A."/>
            <person name="Armbrust E.V."/>
            <person name="Aves S.J."/>
            <person name="Beiko R.G."/>
            <person name="Coutinho P."/>
            <person name="Dacks J.B."/>
            <person name="Durnford D.G."/>
            <person name="Fast N.M."/>
            <person name="Green B.R."/>
            <person name="Grisdale C."/>
            <person name="Hempe F."/>
            <person name="Henrissat B."/>
            <person name="Hoppner M.P."/>
            <person name="Ishida K.-I."/>
            <person name="Kim E."/>
            <person name="Koreny L."/>
            <person name="Kroth P.G."/>
            <person name="Liu Y."/>
            <person name="Malik S.-B."/>
            <person name="Maier U.G."/>
            <person name="McRose D."/>
            <person name="Mock T."/>
            <person name="Neilson J.A."/>
            <person name="Onodera N.T."/>
            <person name="Poole A.M."/>
            <person name="Pritham E.J."/>
            <person name="Richards T.A."/>
            <person name="Rocap G."/>
            <person name="Roy S.W."/>
            <person name="Sarai C."/>
            <person name="Schaack S."/>
            <person name="Shirato S."/>
            <person name="Slamovits C.H."/>
            <person name="Spencer D.F."/>
            <person name="Suzuki S."/>
            <person name="Worden A.Z."/>
            <person name="Zauner S."/>
            <person name="Barry K."/>
            <person name="Bell C."/>
            <person name="Bharti A.K."/>
            <person name="Crow J.A."/>
            <person name="Grimwood J."/>
            <person name="Kramer R."/>
            <person name="Lindquist E."/>
            <person name="Lucas S."/>
            <person name="Salamov A."/>
            <person name="McFadden G.I."/>
            <person name="Lane C.E."/>
            <person name="Keeling P.J."/>
            <person name="Gray M.W."/>
            <person name="Grigoriev I.V."/>
            <person name="Archibald J.M."/>
        </authorList>
    </citation>
    <scope>NUCLEOTIDE SEQUENCE</scope>
    <source>
        <strain evidence="14">CCMP2712</strain>
    </source>
</reference>
<keyword evidence="14" id="KW-1185">Reference proteome</keyword>
<dbReference type="GO" id="GO:0016887">
    <property type="term" value="F:ATP hydrolysis activity"/>
    <property type="evidence" value="ECO:0007669"/>
    <property type="project" value="InterPro"/>
</dbReference>
<evidence type="ECO:0000259" key="11">
    <source>
        <dbReference type="PROSITE" id="PS50835"/>
    </source>
</evidence>
<evidence type="ECO:0000256" key="9">
    <source>
        <dbReference type="SAM" id="Coils"/>
    </source>
</evidence>
<dbReference type="EnsemblProtists" id="EKX33404">
    <property type="protein sequence ID" value="EKX33404"/>
    <property type="gene ID" value="GUITHDRAFT_147944"/>
</dbReference>
<comment type="subcellular location">
    <subcellularLocation>
        <location evidence="1 8">Nucleus</location>
    </subcellularLocation>
    <subcellularLocation>
        <location evidence="2">Plastid</location>
        <location evidence="2">Chloroplast</location>
    </subcellularLocation>
</comment>
<comment type="similarity">
    <text evidence="8">Belongs to the SMC family.</text>
</comment>
<dbReference type="PANTHER" id="PTHR18937:SF12">
    <property type="entry name" value="STRUCTURAL MAINTENANCE OF CHROMOSOMES PROTEIN"/>
    <property type="match status" value="1"/>
</dbReference>
<dbReference type="GeneID" id="17290133"/>
<feature type="coiled-coil region" evidence="9">
    <location>
        <begin position="1008"/>
        <end position="1073"/>
    </location>
</feature>
<dbReference type="KEGG" id="gtt:GUITHDRAFT_147944"/>
<feature type="compositionally biased region" description="Basic and acidic residues" evidence="10">
    <location>
        <begin position="930"/>
        <end position="952"/>
    </location>
</feature>
<evidence type="ECO:0000256" key="10">
    <source>
        <dbReference type="SAM" id="MobiDB-lite"/>
    </source>
</evidence>
<feature type="coiled-coil region" evidence="9">
    <location>
        <begin position="322"/>
        <end position="369"/>
    </location>
</feature>
<evidence type="ECO:0000256" key="8">
    <source>
        <dbReference type="PIRNR" id="PIRNR005719"/>
    </source>
</evidence>
<dbReference type="GO" id="GO:0051301">
    <property type="term" value="P:cell division"/>
    <property type="evidence" value="ECO:0007669"/>
    <property type="project" value="UniProtKB-KW"/>
</dbReference>
<accession>L1IBV8</accession>
<dbReference type="Gene3D" id="3.30.70.1620">
    <property type="match status" value="1"/>
</dbReference>
<dbReference type="PANTHER" id="PTHR18937">
    <property type="entry name" value="STRUCTURAL MAINTENANCE OF CHROMOSOMES SMC FAMILY MEMBER"/>
    <property type="match status" value="1"/>
</dbReference>
<keyword evidence="6 8" id="KW-0539">Nucleus</keyword>
<evidence type="ECO:0000256" key="3">
    <source>
        <dbReference type="ARBA" id="ARBA00022618"/>
    </source>
</evidence>
<dbReference type="GO" id="GO:0005524">
    <property type="term" value="F:ATP binding"/>
    <property type="evidence" value="ECO:0007669"/>
    <property type="project" value="InterPro"/>
</dbReference>
<feature type="coiled-coil region" evidence="9">
    <location>
        <begin position="400"/>
        <end position="434"/>
    </location>
</feature>
<evidence type="ECO:0000256" key="1">
    <source>
        <dbReference type="ARBA" id="ARBA00004123"/>
    </source>
</evidence>
<evidence type="ECO:0000256" key="4">
    <source>
        <dbReference type="ARBA" id="ARBA00022776"/>
    </source>
</evidence>
<dbReference type="GO" id="GO:0005634">
    <property type="term" value="C:nucleus"/>
    <property type="evidence" value="ECO:0007669"/>
    <property type="project" value="UniProtKB-SubCell"/>
</dbReference>
<dbReference type="InterPro" id="IPR036277">
    <property type="entry name" value="SMC_hinge_sf"/>
</dbReference>
<dbReference type="OrthoDB" id="5575062at2759"/>
<dbReference type="InterPro" id="IPR010935">
    <property type="entry name" value="SMC_hinge"/>
</dbReference>
<evidence type="ECO:0000313" key="14">
    <source>
        <dbReference type="Proteomes" id="UP000011087"/>
    </source>
</evidence>
<dbReference type="SUPFAM" id="SSF75553">
    <property type="entry name" value="Smc hinge domain"/>
    <property type="match status" value="1"/>
</dbReference>